<comment type="catalytic activity">
    <reaction evidence="7">
        <text>[protein-PII]-L-tyrosine + UTP = [protein-PII]-uridylyl-L-tyrosine + diphosphate</text>
        <dbReference type="Rhea" id="RHEA:13673"/>
        <dbReference type="Rhea" id="RHEA-COMP:12147"/>
        <dbReference type="Rhea" id="RHEA-COMP:12148"/>
        <dbReference type="ChEBI" id="CHEBI:33019"/>
        <dbReference type="ChEBI" id="CHEBI:46398"/>
        <dbReference type="ChEBI" id="CHEBI:46858"/>
        <dbReference type="ChEBI" id="CHEBI:90602"/>
        <dbReference type="EC" id="2.7.7.59"/>
    </reaction>
</comment>
<accession>A0A5B8RVH5</accession>
<keyword evidence="6 7" id="KW-0511">Multifunctional enzyme</keyword>
<comment type="cofactor">
    <cofactor evidence="7">
        <name>Mg(2+)</name>
        <dbReference type="ChEBI" id="CHEBI:18420"/>
    </cofactor>
</comment>
<evidence type="ECO:0000256" key="2">
    <source>
        <dbReference type="ARBA" id="ARBA00022695"/>
    </source>
</evidence>
<feature type="domain" description="ACT" evidence="8">
    <location>
        <begin position="794"/>
        <end position="863"/>
    </location>
</feature>
<feature type="region of interest" description="Uridylyltransferase" evidence="7">
    <location>
        <begin position="1"/>
        <end position="325"/>
    </location>
</feature>
<evidence type="ECO:0000256" key="3">
    <source>
        <dbReference type="ARBA" id="ARBA00022737"/>
    </source>
</evidence>
<dbReference type="KEGG" id="cof:FOZ74_11455"/>
<dbReference type="InterPro" id="IPR003607">
    <property type="entry name" value="HD/PDEase_dom"/>
</dbReference>
<dbReference type="AlphaFoldDB" id="A0A5B8RVH5"/>
<dbReference type="SUPFAM" id="SSF81593">
    <property type="entry name" value="Nucleotidyltransferase substrate binding subunit/domain"/>
    <property type="match status" value="1"/>
</dbReference>
<dbReference type="CDD" id="cd04899">
    <property type="entry name" value="ACT_ACR-UUR-like_2"/>
    <property type="match status" value="1"/>
</dbReference>
<comment type="domain">
    <text evidence="7">Has four distinct domains: an N-terminal nucleotidyltransferase (NT) domain responsible for UTase activity, a central HD domain that encodes UR activity, and two C-terminal ACT domains that seem to have a role in glutamine sensing.</text>
</comment>
<dbReference type="Pfam" id="PF08335">
    <property type="entry name" value="GlnD_UR_UTase"/>
    <property type="match status" value="1"/>
</dbReference>
<dbReference type="CDD" id="cd00077">
    <property type="entry name" value="HDc"/>
    <property type="match status" value="1"/>
</dbReference>
<comment type="catalytic activity">
    <reaction evidence="7">
        <text>[protein-PII]-uridylyl-L-tyrosine + H2O = [protein-PII]-L-tyrosine + UMP + H(+)</text>
        <dbReference type="Rhea" id="RHEA:48600"/>
        <dbReference type="Rhea" id="RHEA-COMP:12147"/>
        <dbReference type="Rhea" id="RHEA-COMP:12148"/>
        <dbReference type="ChEBI" id="CHEBI:15377"/>
        <dbReference type="ChEBI" id="CHEBI:15378"/>
        <dbReference type="ChEBI" id="CHEBI:46858"/>
        <dbReference type="ChEBI" id="CHEBI:57865"/>
        <dbReference type="ChEBI" id="CHEBI:90602"/>
    </reaction>
</comment>
<dbReference type="Gene3D" id="1.10.3210.10">
    <property type="entry name" value="Hypothetical protein af1432"/>
    <property type="match status" value="1"/>
</dbReference>
<dbReference type="PROSITE" id="PS51831">
    <property type="entry name" value="HD"/>
    <property type="match status" value="1"/>
</dbReference>
<dbReference type="CDD" id="cd05401">
    <property type="entry name" value="NT_GlnE_GlnD_like"/>
    <property type="match status" value="1"/>
</dbReference>
<reference evidence="10 11" key="1">
    <citation type="submission" date="2019-07" db="EMBL/GenBank/DDBJ databases">
        <title>Complete genome sequence of Comamonas sp. NLF 7-7 isolated from livestock.</title>
        <authorList>
            <person name="Kim D.H."/>
            <person name="Kim J.G."/>
        </authorList>
    </citation>
    <scope>NUCLEOTIDE SEQUENCE [LARGE SCALE GENOMIC DNA]</scope>
    <source>
        <strain evidence="10 11">NLF 7-7</strain>
    </source>
</reference>
<dbReference type="InterPro" id="IPR010043">
    <property type="entry name" value="UTase/UR"/>
</dbReference>
<dbReference type="SUPFAM" id="SSF81301">
    <property type="entry name" value="Nucleotidyltransferase"/>
    <property type="match status" value="1"/>
</dbReference>
<gene>
    <name evidence="7" type="primary">glnD</name>
    <name evidence="10" type="ORF">FOZ74_11455</name>
</gene>
<dbReference type="Pfam" id="PF01966">
    <property type="entry name" value="HD"/>
    <property type="match status" value="1"/>
</dbReference>
<protein>
    <recommendedName>
        <fullName evidence="7">Bifunctional uridylyltransferase/uridylyl-removing enzyme</fullName>
        <shortName evidence="7">UTase/UR</shortName>
    </recommendedName>
    <alternativeName>
        <fullName evidence="7">Bifunctional [protein-PII] modification enzyme</fullName>
    </alternativeName>
    <alternativeName>
        <fullName evidence="7">Bifunctional nitrogen sensor protein</fullName>
    </alternativeName>
    <domain>
        <recommendedName>
            <fullName evidence="7">[Protein-PII] uridylyltransferase</fullName>
            <shortName evidence="7">PII uridylyltransferase</shortName>
            <shortName evidence="7">UTase</shortName>
            <ecNumber evidence="7">2.7.7.59</ecNumber>
        </recommendedName>
    </domain>
    <domain>
        <recommendedName>
            <fullName evidence="7">[Protein-PII]-UMP uridylyl-removing enzyme</fullName>
            <shortName evidence="7">UR</shortName>
            <ecNumber evidence="7">3.1.4.-</ecNumber>
        </recommendedName>
    </domain>
</protein>
<dbReference type="InterPro" id="IPR045865">
    <property type="entry name" value="ACT-like_dom_sf"/>
</dbReference>
<dbReference type="SMART" id="SM00471">
    <property type="entry name" value="HDc"/>
    <property type="match status" value="1"/>
</dbReference>
<keyword evidence="5 7" id="KW-0460">Magnesium</keyword>
<comment type="caution">
    <text evidence="7">Lacks conserved residue(s) required for the propagation of feature annotation.</text>
</comment>
<name>A0A5B8RVH5_9BURK</name>
<evidence type="ECO:0000256" key="5">
    <source>
        <dbReference type="ARBA" id="ARBA00022842"/>
    </source>
</evidence>
<organism evidence="10 11">
    <name type="scientific">Comamonas flocculans</name>
    <dbReference type="NCBI Taxonomy" id="2597701"/>
    <lineage>
        <taxon>Bacteria</taxon>
        <taxon>Pseudomonadati</taxon>
        <taxon>Pseudomonadota</taxon>
        <taxon>Betaproteobacteria</taxon>
        <taxon>Burkholderiales</taxon>
        <taxon>Comamonadaceae</taxon>
        <taxon>Comamonas</taxon>
    </lineage>
</organism>
<dbReference type="PANTHER" id="PTHR47320:SF1">
    <property type="entry name" value="BIFUNCTIONAL URIDYLYLTRANSFERASE_URIDYLYL-REMOVING ENZYME"/>
    <property type="match status" value="1"/>
</dbReference>
<keyword evidence="1 7" id="KW-0808">Transferase</keyword>
<dbReference type="SUPFAM" id="SSF109604">
    <property type="entry name" value="HD-domain/PDEase-like"/>
    <property type="match status" value="1"/>
</dbReference>
<comment type="similarity">
    <text evidence="7">Belongs to the GlnD family.</text>
</comment>
<comment type="activity regulation">
    <text evidence="7">Uridylyltransferase (UTase) activity is inhibited by glutamine, while glutamine activates uridylyl-removing (UR) activity.</text>
</comment>
<keyword evidence="2 7" id="KW-0548">Nucleotidyltransferase</keyword>
<dbReference type="InterPro" id="IPR006674">
    <property type="entry name" value="HD_domain"/>
</dbReference>
<evidence type="ECO:0000256" key="4">
    <source>
        <dbReference type="ARBA" id="ARBA00022801"/>
    </source>
</evidence>
<evidence type="ECO:0000313" key="11">
    <source>
        <dbReference type="Proteomes" id="UP000321199"/>
    </source>
</evidence>
<comment type="function">
    <text evidence="7">Modifies, by uridylylation and deuridylylation, the PII regulatory proteins (GlnB and homologs), in response to the nitrogen status of the cell that GlnD senses through the glutamine level. Under low glutamine levels, catalyzes the conversion of the PII proteins and UTP to PII-UMP and PPi, while under higher glutamine levels, GlnD hydrolyzes PII-UMP to PII and UMP (deuridylylation). Thus, controls uridylylation state and activity of the PII proteins, and plays an important role in the regulation of nitrogen metabolism.</text>
</comment>
<keyword evidence="3" id="KW-0677">Repeat</keyword>
<dbReference type="CDD" id="cd04900">
    <property type="entry name" value="ACT_UUR-like_1"/>
    <property type="match status" value="1"/>
</dbReference>
<dbReference type="EMBL" id="CP042344">
    <property type="protein sequence ID" value="QEA13599.1"/>
    <property type="molecule type" value="Genomic_DNA"/>
</dbReference>
<proteinExistence type="inferred from homology"/>
<dbReference type="HAMAP" id="MF_00277">
    <property type="entry name" value="PII_uridylyl_transf"/>
    <property type="match status" value="1"/>
</dbReference>
<dbReference type="GO" id="GO:0008081">
    <property type="term" value="F:phosphoric diester hydrolase activity"/>
    <property type="evidence" value="ECO:0007669"/>
    <property type="project" value="UniProtKB-UniRule"/>
</dbReference>
<keyword evidence="11" id="KW-1185">Reference proteome</keyword>
<keyword evidence="4 7" id="KW-0378">Hydrolase</keyword>
<dbReference type="PIRSF" id="PIRSF006288">
    <property type="entry name" value="PII_uridyltransf"/>
    <property type="match status" value="1"/>
</dbReference>
<dbReference type="NCBIfam" id="NF002837">
    <property type="entry name" value="PRK03059.1"/>
    <property type="match status" value="1"/>
</dbReference>
<dbReference type="EC" id="2.7.7.59" evidence="7"/>
<dbReference type="InterPro" id="IPR002912">
    <property type="entry name" value="ACT_dom"/>
</dbReference>
<evidence type="ECO:0000259" key="8">
    <source>
        <dbReference type="PROSITE" id="PS51671"/>
    </source>
</evidence>
<dbReference type="InterPro" id="IPR043519">
    <property type="entry name" value="NT_sf"/>
</dbReference>
<dbReference type="Proteomes" id="UP000321199">
    <property type="component" value="Chromosome"/>
</dbReference>
<evidence type="ECO:0000313" key="10">
    <source>
        <dbReference type="EMBL" id="QEA13599.1"/>
    </source>
</evidence>
<evidence type="ECO:0000256" key="7">
    <source>
        <dbReference type="HAMAP-Rule" id="MF_00277"/>
    </source>
</evidence>
<dbReference type="EC" id="3.1.4.-" evidence="7"/>
<evidence type="ECO:0000259" key="9">
    <source>
        <dbReference type="PROSITE" id="PS51831"/>
    </source>
</evidence>
<dbReference type="InterPro" id="IPR013546">
    <property type="entry name" value="PII_UdlTrfase/GS_AdlTrfase"/>
</dbReference>
<dbReference type="GO" id="GO:0006808">
    <property type="term" value="P:regulation of nitrogen utilization"/>
    <property type="evidence" value="ECO:0007669"/>
    <property type="project" value="UniProtKB-UniRule"/>
</dbReference>
<dbReference type="GO" id="GO:0008773">
    <property type="term" value="F:[protein-PII] uridylyltransferase activity"/>
    <property type="evidence" value="ECO:0007669"/>
    <property type="project" value="UniProtKB-UniRule"/>
</dbReference>
<dbReference type="SUPFAM" id="SSF55021">
    <property type="entry name" value="ACT-like"/>
    <property type="match status" value="2"/>
</dbReference>
<feature type="domain" description="HD" evidence="9">
    <location>
        <begin position="444"/>
        <end position="563"/>
    </location>
</feature>
<evidence type="ECO:0000256" key="1">
    <source>
        <dbReference type="ARBA" id="ARBA00022679"/>
    </source>
</evidence>
<dbReference type="NCBIfam" id="TIGR01693">
    <property type="entry name" value="UTase_glnD"/>
    <property type="match status" value="1"/>
</dbReference>
<dbReference type="PROSITE" id="PS51671">
    <property type="entry name" value="ACT"/>
    <property type="match status" value="2"/>
</dbReference>
<feature type="domain" description="ACT" evidence="8">
    <location>
        <begin position="686"/>
        <end position="767"/>
    </location>
</feature>
<dbReference type="RefSeq" id="WP_146913189.1">
    <property type="nucleotide sequence ID" value="NZ_CP042344.1"/>
</dbReference>
<evidence type="ECO:0000256" key="6">
    <source>
        <dbReference type="ARBA" id="ARBA00023268"/>
    </source>
</evidence>
<sequence>MACTGAELTALQAEHRQRRAALLAALMQPDLRPQGVRRILRALSDASDTLLRALWGRAHIGRQAALVATGGYGRRQLFPHSDVDVLVLVGTGAATAAIETFIACCWDAGLRISSSVRTLPECLQASGADLTLQTALLEARRLAGSTRLFAELRTAHARALDVRAFMQAKLLELHQRHTRHEHTPYALEPDCKESPGGLRDLHLVLWLARAARLGTSWRELAERGLATPYELRQLQRNEAMLWLVRARLHVVAARHEDRLVFDLQAAVAQAFGLTDTQGSGGRLLRASEQLMRRYYWAAKAVSQLTQILLLEIEERVQPASEPLILIDAEFLQKGSLLEIARRDLYERRPQAIVRTFLRYQSTPGITGLSVQTLRALYNARPLMKRAFREDEANRACFMQILRQGSGVTHALRLMNQTSVLGRLLAPFRRIVGQMQHDLFHAYTVDQHILMVVRNLRRFFMPEHAHEYPLCSQLATGWDKPWLLTIAALFHDIGKGRGGNHSQIGAREVARFCRRYAAHGITGEDAALVEFLVAEHLLMSQVAQKQDLSEPAVVAAFARRVGNERALTGLYLLTVADIRGTGPRVWTAWKGKLLEDLYHATLAVLGGRTPEPATEIEERKRDARVVLALHALPPLAHERLWRTLDVGYFLRHDAGDIAWHARQLWSLVGGAQPVVRARKSLAGEGLQVLVYTPDQSELFLRICGYFDRADFSILAARIHTTLDGHALDTFQVIARHGNTGVRELMALVQDGLPRALDPRTALPEPRPRRLSRRARSFPITPRVTLRPDERGERWILTLSATDRAGLLYLVAQVLARHGLSVQLAKVSTLGERVEDTFVVSGEALQSAERQLRIEQQLLQALAQP</sequence>
<dbReference type="OrthoDB" id="9758038at2"/>
<dbReference type="Gene3D" id="3.30.70.260">
    <property type="match status" value="1"/>
</dbReference>
<dbReference type="PANTHER" id="PTHR47320">
    <property type="entry name" value="BIFUNCTIONAL URIDYLYLTRANSFERASE/URIDYLYL-REMOVING ENZYME"/>
    <property type="match status" value="1"/>
</dbReference>